<name>A0AAU8GEA1_9VIRU</name>
<gene>
    <name evidence="2" type="ORF">FpNV_080</name>
</gene>
<protein>
    <submittedName>
        <fullName evidence="2">Uncharacterized protein</fullName>
    </submittedName>
</protein>
<proteinExistence type="predicted"/>
<reference evidence="2" key="1">
    <citation type="submission" date="2024-06" db="EMBL/GenBank/DDBJ databases">
        <title>North American crayfish harbour diverse members of the Nudiviridae.</title>
        <authorList>
            <person name="Stratton C."/>
            <person name="Bojko J."/>
        </authorList>
    </citation>
    <scope>NUCLEOTIDE SEQUENCE</scope>
    <source>
        <strain evidence="2">142H</strain>
    </source>
</reference>
<organism evidence="2">
    <name type="scientific">Faxonius propinquus nudivirus</name>
    <dbReference type="NCBI Taxonomy" id="3139431"/>
    <lineage>
        <taxon>Viruses</taxon>
        <taxon>Viruses incertae sedis</taxon>
        <taxon>Naldaviricetes</taxon>
        <taxon>Lefavirales</taxon>
        <taxon>Nudiviridae</taxon>
    </lineage>
</organism>
<evidence type="ECO:0000256" key="1">
    <source>
        <dbReference type="SAM" id="Coils"/>
    </source>
</evidence>
<keyword evidence="1" id="KW-0175">Coiled coil</keyword>
<sequence length="152" mass="18130">MKKILAFIIIIIYSIHGAPTSEIKNNIEIEKQNLYVSEYPHYHNVTTLALTEKLITTIGKILNNQKELKEFIKEELNNKKEFTKEELNNTKEFTKEELNDTEIKIFQKEENAIVDFYIQLENYCYIQKTIYYCNFSNITYDVSIIFFNNICF</sequence>
<evidence type="ECO:0000313" key="2">
    <source>
        <dbReference type="EMBL" id="XCH39325.1"/>
    </source>
</evidence>
<accession>A0AAU8GEA1</accession>
<dbReference type="EMBL" id="PP955094">
    <property type="protein sequence ID" value="XCH39325.1"/>
    <property type="molecule type" value="Genomic_DNA"/>
</dbReference>
<feature type="coiled-coil region" evidence="1">
    <location>
        <begin position="73"/>
        <end position="111"/>
    </location>
</feature>